<organism evidence="1 2">
    <name type="scientific">Micromonospora inaquosa</name>
    <dbReference type="NCBI Taxonomy" id="2203716"/>
    <lineage>
        <taxon>Bacteria</taxon>
        <taxon>Bacillati</taxon>
        <taxon>Actinomycetota</taxon>
        <taxon>Actinomycetes</taxon>
        <taxon>Micromonosporales</taxon>
        <taxon>Micromonosporaceae</taxon>
        <taxon>Micromonospora</taxon>
    </lineage>
</organism>
<dbReference type="Gene3D" id="3.40.50.2000">
    <property type="entry name" value="Glycogen Phosphorylase B"/>
    <property type="match status" value="2"/>
</dbReference>
<dbReference type="InterPro" id="IPR050426">
    <property type="entry name" value="Glycosyltransferase_28"/>
</dbReference>
<dbReference type="Pfam" id="PF00201">
    <property type="entry name" value="UDPGT"/>
    <property type="match status" value="1"/>
</dbReference>
<sequence length="446" mass="48759">MNPARERHVPAPNTFHIGLVVPDYTGQLSPMATLGRELLRRGHQVTLVSLPDAGTKSFTAGFAFAPIGEREFPVGSLARFSEEQGRLTGLAAIRFIVRGYVREVEVLLRDLPGLVKRHGMDALLVDQVYGAGNSVAEHLDIPVVNVCNALALNTEPGVPPFMTAWPYHPSLLARVRNMLGDQVIARVIRPVVQRINESRAAWGLPPVNGVNDGSDLAQITQQPPFFDFPRTRLPDSFHYTGPFHDEDSTEPVSFPWDQLDDRPLIYASMGTLQNRLPHIFQAIAEACAGLDAQLVISLGSTDVEPPTSLAGNPIVVRYAPQLDLLARASLVITHAGINTALETLAHGVPMVALPVGNDQPGVAARLKYLGAGEFIPVHKVTPARLRAAIDKVSGDPAYRAKAQHYQRRIAELDGVRRAADIAEEAFRTRRPVRRQEMSETTEGGRR</sequence>
<reference evidence="1 2" key="1">
    <citation type="submission" date="2018-05" db="EMBL/GenBank/DDBJ databases">
        <title>Micromonospora from Atacama Desert.</title>
        <authorList>
            <person name="Carro L."/>
            <person name="Goodfellow M."/>
            <person name="Klenk H.-P."/>
        </authorList>
    </citation>
    <scope>NUCLEOTIDE SEQUENCE [LARGE SCALE GENOMIC DNA]</scope>
    <source>
        <strain evidence="1 2">LB39</strain>
    </source>
</reference>
<dbReference type="GO" id="GO:0017000">
    <property type="term" value="P:antibiotic biosynthetic process"/>
    <property type="evidence" value="ECO:0007669"/>
    <property type="project" value="UniProtKB-ARBA"/>
</dbReference>
<dbReference type="EMBL" id="QGSZ01000198">
    <property type="protein sequence ID" value="RQX03030.1"/>
    <property type="molecule type" value="Genomic_DNA"/>
</dbReference>
<keyword evidence="1" id="KW-0808">Transferase</keyword>
<proteinExistence type="predicted"/>
<gene>
    <name evidence="1" type="ORF">DLJ59_13825</name>
</gene>
<protein>
    <submittedName>
        <fullName evidence="1">Glycosyl transferase family 1</fullName>
    </submittedName>
</protein>
<dbReference type="GO" id="GO:0008194">
    <property type="term" value="F:UDP-glycosyltransferase activity"/>
    <property type="evidence" value="ECO:0007669"/>
    <property type="project" value="InterPro"/>
</dbReference>
<name>A0A3N9WQJ3_9ACTN</name>
<dbReference type="CDD" id="cd03784">
    <property type="entry name" value="GT1_Gtf-like"/>
    <property type="match status" value="1"/>
</dbReference>
<evidence type="ECO:0000313" key="2">
    <source>
        <dbReference type="Proteomes" id="UP000282312"/>
    </source>
</evidence>
<dbReference type="FunFam" id="3.40.50.2000:FF:000072">
    <property type="entry name" value="Glycosyl transferase"/>
    <property type="match status" value="1"/>
</dbReference>
<dbReference type="PANTHER" id="PTHR48050:SF13">
    <property type="entry name" value="STEROL 3-BETA-GLUCOSYLTRANSFERASE UGT80A2"/>
    <property type="match status" value="1"/>
</dbReference>
<evidence type="ECO:0000313" key="1">
    <source>
        <dbReference type="EMBL" id="RQX03030.1"/>
    </source>
</evidence>
<dbReference type="SUPFAM" id="SSF53756">
    <property type="entry name" value="UDP-Glycosyltransferase/glycogen phosphorylase"/>
    <property type="match status" value="1"/>
</dbReference>
<dbReference type="InterPro" id="IPR002213">
    <property type="entry name" value="UDP_glucos_trans"/>
</dbReference>
<dbReference type="AlphaFoldDB" id="A0A3N9WQJ3"/>
<dbReference type="PANTHER" id="PTHR48050">
    <property type="entry name" value="STEROL 3-BETA-GLUCOSYLTRANSFERASE"/>
    <property type="match status" value="1"/>
</dbReference>
<dbReference type="GO" id="GO:0016758">
    <property type="term" value="F:hexosyltransferase activity"/>
    <property type="evidence" value="ECO:0007669"/>
    <property type="project" value="UniProtKB-ARBA"/>
</dbReference>
<dbReference type="OrthoDB" id="6620093at2"/>
<comment type="caution">
    <text evidence="1">The sequence shown here is derived from an EMBL/GenBank/DDBJ whole genome shotgun (WGS) entry which is preliminary data.</text>
</comment>
<dbReference type="Proteomes" id="UP000282312">
    <property type="component" value="Unassembled WGS sequence"/>
</dbReference>
<keyword evidence="2" id="KW-1185">Reference proteome</keyword>
<accession>A0A3N9WQJ3</accession>